<name>A0A0V1H659_9BILA</name>
<keyword evidence="1" id="KW-1133">Transmembrane helix</keyword>
<feature type="transmembrane region" description="Helical" evidence="1">
    <location>
        <begin position="16"/>
        <end position="34"/>
    </location>
</feature>
<organism evidence="2 3">
    <name type="scientific">Trichinella zimbabwensis</name>
    <dbReference type="NCBI Taxonomy" id="268475"/>
    <lineage>
        <taxon>Eukaryota</taxon>
        <taxon>Metazoa</taxon>
        <taxon>Ecdysozoa</taxon>
        <taxon>Nematoda</taxon>
        <taxon>Enoplea</taxon>
        <taxon>Dorylaimia</taxon>
        <taxon>Trichinellida</taxon>
        <taxon>Trichinellidae</taxon>
        <taxon>Trichinella</taxon>
    </lineage>
</organism>
<keyword evidence="3" id="KW-1185">Reference proteome</keyword>
<proteinExistence type="predicted"/>
<evidence type="ECO:0000313" key="3">
    <source>
        <dbReference type="Proteomes" id="UP000055024"/>
    </source>
</evidence>
<dbReference type="EMBL" id="JYDP01000130">
    <property type="protein sequence ID" value="KRZ05859.1"/>
    <property type="molecule type" value="Genomic_DNA"/>
</dbReference>
<keyword evidence="1" id="KW-0472">Membrane</keyword>
<reference evidence="2 3" key="1">
    <citation type="submission" date="2015-01" db="EMBL/GenBank/DDBJ databases">
        <title>Evolution of Trichinella species and genotypes.</title>
        <authorList>
            <person name="Korhonen P.K."/>
            <person name="Edoardo P."/>
            <person name="Giuseppe L.R."/>
            <person name="Gasser R.B."/>
        </authorList>
    </citation>
    <scope>NUCLEOTIDE SEQUENCE [LARGE SCALE GENOMIC DNA]</scope>
    <source>
        <strain evidence="2">ISS1029</strain>
    </source>
</reference>
<sequence>MYGSAYDSYLNTDGHAFYFFFGSVIRVCCLCLPVKYSTLVPLTRQVPTSVAKWMDSHKVRREDGQLQVIHVNRLDTVPSAATALPLHDKAMRHLFSHMAQLILTVSLNQLMFRRDLCNLRGGIRVKCNVRCPTQ</sequence>
<gene>
    <name evidence="2" type="ORF">T11_17359</name>
</gene>
<evidence type="ECO:0000256" key="1">
    <source>
        <dbReference type="SAM" id="Phobius"/>
    </source>
</evidence>
<keyword evidence="1" id="KW-0812">Transmembrane</keyword>
<dbReference type="OrthoDB" id="6108017at2759"/>
<dbReference type="Proteomes" id="UP000055024">
    <property type="component" value="Unassembled WGS sequence"/>
</dbReference>
<comment type="caution">
    <text evidence="2">The sequence shown here is derived from an EMBL/GenBank/DDBJ whole genome shotgun (WGS) entry which is preliminary data.</text>
</comment>
<protein>
    <submittedName>
        <fullName evidence="2">Uncharacterized protein</fullName>
    </submittedName>
</protein>
<dbReference type="AlphaFoldDB" id="A0A0V1H659"/>
<accession>A0A0V1H659</accession>
<evidence type="ECO:0000313" key="2">
    <source>
        <dbReference type="EMBL" id="KRZ05859.1"/>
    </source>
</evidence>